<feature type="transmembrane region" description="Helical" evidence="6">
    <location>
        <begin position="367"/>
        <end position="389"/>
    </location>
</feature>
<keyword evidence="5 6" id="KW-0472">Membrane</keyword>
<evidence type="ECO:0000256" key="2">
    <source>
        <dbReference type="ARBA" id="ARBA00022475"/>
    </source>
</evidence>
<dbReference type="EMBL" id="CADCTF010000152">
    <property type="protein sequence ID" value="CAA9267430.1"/>
    <property type="molecule type" value="Genomic_DNA"/>
</dbReference>
<dbReference type="PANTHER" id="PTHR30619">
    <property type="entry name" value="DNA INTERNALIZATION/COMPETENCE PROTEIN COMEC/REC2"/>
    <property type="match status" value="1"/>
</dbReference>
<protein>
    <submittedName>
        <fullName evidence="8">DNA internalization-related competence protein ComEC/Rec2</fullName>
    </submittedName>
</protein>
<feature type="transmembrane region" description="Helical" evidence="6">
    <location>
        <begin position="12"/>
        <end position="33"/>
    </location>
</feature>
<feature type="transmembrane region" description="Helical" evidence="6">
    <location>
        <begin position="296"/>
        <end position="316"/>
    </location>
</feature>
<dbReference type="InterPro" id="IPR052159">
    <property type="entry name" value="Competence_DNA_uptake"/>
</dbReference>
<accession>A0A6J4J2N3</accession>
<dbReference type="PANTHER" id="PTHR30619:SF7">
    <property type="entry name" value="BETA-LACTAMASE DOMAIN PROTEIN"/>
    <property type="match status" value="1"/>
</dbReference>
<evidence type="ECO:0000256" key="4">
    <source>
        <dbReference type="ARBA" id="ARBA00022989"/>
    </source>
</evidence>
<comment type="subcellular location">
    <subcellularLocation>
        <location evidence="1">Cell membrane</location>
        <topology evidence="1">Multi-pass membrane protein</topology>
    </subcellularLocation>
</comment>
<dbReference type="AlphaFoldDB" id="A0A6J4J2N3"/>
<evidence type="ECO:0000259" key="7">
    <source>
        <dbReference type="Pfam" id="PF03772"/>
    </source>
</evidence>
<dbReference type="InterPro" id="IPR004477">
    <property type="entry name" value="ComEC_N"/>
</dbReference>
<feature type="domain" description="ComEC/Rec2-related protein" evidence="7">
    <location>
        <begin position="185"/>
        <end position="428"/>
    </location>
</feature>
<dbReference type="GO" id="GO:0005886">
    <property type="term" value="C:plasma membrane"/>
    <property type="evidence" value="ECO:0007669"/>
    <property type="project" value="UniProtKB-SubCell"/>
</dbReference>
<sequence length="452" mass="46726">MVTLAICTALGAWWSAGLPLAIGLAAVLVALVFRRPPLLCLGALFLASALGARSWAGLVPQSVAPVAGEVTLLTDPEPLLGGGVRAEARLGRERVQLVARSSSGSVLRNGLAGERSYIRGTGQPLEGRTAPHLRRRHVSRSVMVAEAQAPVPGSSATRVANELRRTLVRGAQSLDVDRRALFTGLVLGDDRAQTNADVDAFRRSGLSHLLAVSGSNIAFVLAVAAPVLTRLGLRPRLVGGVAVVVGFGLLTRWEPSVTRASAMAIVAMVGATVGRPSSSVRGLCLAVTALLLIDPLLVGSVGFLLSTGACAGIALFSERLQRWLPSPLAVTVAAQVGVTPVLLPVFGGVPIASLPANLLAGPAAGPVMIWGLVAGVPAGLVGEPWATVLHLPTRMLVGWIAGVARWSAALPLGEVRARHALALAALAGTGWLFRVRRQRRMPAAQMPGRVTG</sequence>
<proteinExistence type="predicted"/>
<dbReference type="NCBIfam" id="TIGR00360">
    <property type="entry name" value="ComEC_N-term"/>
    <property type="match status" value="1"/>
</dbReference>
<evidence type="ECO:0000313" key="8">
    <source>
        <dbReference type="EMBL" id="CAA9267430.1"/>
    </source>
</evidence>
<gene>
    <name evidence="8" type="ORF">AVDCRST_MAG50-3231</name>
</gene>
<feature type="transmembrane region" description="Helical" evidence="6">
    <location>
        <begin position="328"/>
        <end position="347"/>
    </location>
</feature>
<evidence type="ECO:0000256" key="5">
    <source>
        <dbReference type="ARBA" id="ARBA00023136"/>
    </source>
</evidence>
<keyword evidence="3 6" id="KW-0812">Transmembrane</keyword>
<dbReference type="Pfam" id="PF03772">
    <property type="entry name" value="Competence"/>
    <property type="match status" value="1"/>
</dbReference>
<keyword evidence="4 6" id="KW-1133">Transmembrane helix</keyword>
<evidence type="ECO:0000256" key="3">
    <source>
        <dbReference type="ARBA" id="ARBA00022692"/>
    </source>
</evidence>
<reference evidence="8" key="1">
    <citation type="submission" date="2020-02" db="EMBL/GenBank/DDBJ databases">
        <authorList>
            <person name="Meier V. D."/>
        </authorList>
    </citation>
    <scope>NUCLEOTIDE SEQUENCE</scope>
    <source>
        <strain evidence="8">AVDCRST_MAG50</strain>
    </source>
</reference>
<evidence type="ECO:0000256" key="1">
    <source>
        <dbReference type="ARBA" id="ARBA00004651"/>
    </source>
</evidence>
<feature type="transmembrane region" description="Helical" evidence="6">
    <location>
        <begin position="209"/>
        <end position="227"/>
    </location>
</feature>
<evidence type="ECO:0000256" key="6">
    <source>
        <dbReference type="SAM" id="Phobius"/>
    </source>
</evidence>
<name>A0A6J4J2N3_9ACTN</name>
<organism evidence="8">
    <name type="scientific">uncultured Acidimicrobiales bacterium</name>
    <dbReference type="NCBI Taxonomy" id="310071"/>
    <lineage>
        <taxon>Bacteria</taxon>
        <taxon>Bacillati</taxon>
        <taxon>Actinomycetota</taxon>
        <taxon>Acidimicrobiia</taxon>
        <taxon>Acidimicrobiales</taxon>
        <taxon>environmental samples</taxon>
    </lineage>
</organism>
<keyword evidence="2" id="KW-1003">Cell membrane</keyword>